<proteinExistence type="predicted"/>
<feature type="compositionally biased region" description="Low complexity" evidence="3">
    <location>
        <begin position="40"/>
        <end position="61"/>
    </location>
</feature>
<feature type="compositionally biased region" description="Basic residues" evidence="3">
    <location>
        <begin position="193"/>
        <end position="204"/>
    </location>
</feature>
<dbReference type="GO" id="GO:0003677">
    <property type="term" value="F:DNA binding"/>
    <property type="evidence" value="ECO:0007669"/>
    <property type="project" value="UniProtKB-UniRule"/>
</dbReference>
<keyword evidence="2" id="KW-0539">Nucleus</keyword>
<evidence type="ECO:0000256" key="2">
    <source>
        <dbReference type="PROSITE-ProRule" id="PRU00267"/>
    </source>
</evidence>
<feature type="compositionally biased region" description="Low complexity" evidence="3">
    <location>
        <begin position="311"/>
        <end position="320"/>
    </location>
</feature>
<reference evidence="5" key="2">
    <citation type="submission" date="2021-04" db="EMBL/GenBank/DDBJ databases">
        <authorList>
            <person name="Podell S."/>
        </authorList>
    </citation>
    <scope>NUCLEOTIDE SEQUENCE</scope>
    <source>
        <strain evidence="5">Hildebrandi</strain>
    </source>
</reference>
<protein>
    <submittedName>
        <fullName evidence="5">HMG high mobility group box-containing protein</fullName>
    </submittedName>
</protein>
<sequence>MEEFSPLVVQDRDLPLSFLYNNPHSSSNGSDGDADGDVVGGDLVSINETMNDTSNNNTNRIHNNDGEDEDPSLPQDQEKVFLFPQDLQDAEAIVQGIIAEASDTDDSNIKLVSILNHKQEYTQRDRGRVPSSPSSSSSFTDDDNVPQEDSNIRIDPFLPSTSTSYTMESKRVSVSTAAVPDHKPVNNNTDKIPKKKSKKKRKKKKEDGLPKRPLSAYNLFFQAKREEMLSKLNQVNSTRPPAASDASTSTVNTTATTVAAYTDPLLSIPQQMLGKIIGKQWRELPHNEKKIYQDMAERDCERYRREMEVINLNNNNNNNNKRQRLQTNAEEDPRGSSTNSSNICGGDRTTSTPATLVSPSNSPAHIPRLIEMQTGNLVTNTNPEAITPRSTTVVGSTLLNFHPSNPNIHQAQFHRPRDYPESWPLHMAMPPGMEIQLNINSNSQTNAKDEETNTSTFYGQQQHPANGENSRIDTTGRVQRYRVNFTCVSMSRFQANRQVESFLTRGMPVAMPVSLFSNHHHHQTNEAMSVPLMPPPPMSAVAIPDDATALLLPNIKSIARTPPPAATTAAASV</sequence>
<feature type="DNA-binding region" description="HMG box" evidence="2">
    <location>
        <begin position="210"/>
        <end position="311"/>
    </location>
</feature>
<accession>A0A9K3K6M2</accession>
<dbReference type="PANTHER" id="PTHR48112:SF15">
    <property type="entry name" value="HMG BOX DOMAIN-CONTAINING PROTEIN"/>
    <property type="match status" value="1"/>
</dbReference>
<feature type="region of interest" description="Disordered" evidence="3">
    <location>
        <begin position="121"/>
        <end position="213"/>
    </location>
</feature>
<keyword evidence="1 2" id="KW-0238">DNA-binding</keyword>
<dbReference type="Proteomes" id="UP000693970">
    <property type="component" value="Unassembled WGS sequence"/>
</dbReference>
<gene>
    <name evidence="5" type="ORF">IV203_037014</name>
</gene>
<comment type="caution">
    <text evidence="5">The sequence shown here is derived from an EMBL/GenBank/DDBJ whole genome shotgun (WGS) entry which is preliminary data.</text>
</comment>
<dbReference type="GO" id="GO:0005634">
    <property type="term" value="C:nucleus"/>
    <property type="evidence" value="ECO:0007669"/>
    <property type="project" value="UniProtKB-UniRule"/>
</dbReference>
<reference evidence="5" key="1">
    <citation type="journal article" date="2021" name="Sci. Rep.">
        <title>Diploid genomic architecture of Nitzschia inconspicua, an elite biomass production diatom.</title>
        <authorList>
            <person name="Oliver A."/>
            <person name="Podell S."/>
            <person name="Pinowska A."/>
            <person name="Traller J.C."/>
            <person name="Smith S.R."/>
            <person name="McClure R."/>
            <person name="Beliaev A."/>
            <person name="Bohutskyi P."/>
            <person name="Hill E.A."/>
            <person name="Rabines A."/>
            <person name="Zheng H."/>
            <person name="Allen L.Z."/>
            <person name="Kuo A."/>
            <person name="Grigoriev I.V."/>
            <person name="Allen A.E."/>
            <person name="Hazlebeck D."/>
            <person name="Allen E.E."/>
        </authorList>
    </citation>
    <scope>NUCLEOTIDE SEQUENCE</scope>
    <source>
        <strain evidence="5">Hildebrandi</strain>
    </source>
</reference>
<dbReference type="InterPro" id="IPR009071">
    <property type="entry name" value="HMG_box_dom"/>
</dbReference>
<name>A0A9K3K6M2_9STRA</name>
<evidence type="ECO:0000256" key="1">
    <source>
        <dbReference type="ARBA" id="ARBA00023125"/>
    </source>
</evidence>
<evidence type="ECO:0000256" key="3">
    <source>
        <dbReference type="SAM" id="MobiDB-lite"/>
    </source>
</evidence>
<dbReference type="PROSITE" id="PS50118">
    <property type="entry name" value="HMG_BOX_2"/>
    <property type="match status" value="1"/>
</dbReference>
<feature type="region of interest" description="Disordered" evidence="3">
    <location>
        <begin position="17"/>
        <end position="74"/>
    </location>
</feature>
<feature type="compositionally biased region" description="Polar residues" evidence="3">
    <location>
        <begin position="335"/>
        <end position="363"/>
    </location>
</feature>
<evidence type="ECO:0000313" key="5">
    <source>
        <dbReference type="EMBL" id="KAG7337674.1"/>
    </source>
</evidence>
<keyword evidence="6" id="KW-1185">Reference proteome</keyword>
<feature type="domain" description="HMG box" evidence="4">
    <location>
        <begin position="210"/>
        <end position="311"/>
    </location>
</feature>
<dbReference type="InterPro" id="IPR050342">
    <property type="entry name" value="HMGB"/>
</dbReference>
<feature type="compositionally biased region" description="Polar residues" evidence="3">
    <location>
        <begin position="159"/>
        <end position="176"/>
    </location>
</feature>
<dbReference type="EMBL" id="JAGRRH010000077">
    <property type="protein sequence ID" value="KAG7337674.1"/>
    <property type="molecule type" value="Genomic_DNA"/>
</dbReference>
<evidence type="ECO:0000259" key="4">
    <source>
        <dbReference type="PROSITE" id="PS50118"/>
    </source>
</evidence>
<feature type="region of interest" description="Disordered" evidence="3">
    <location>
        <begin position="311"/>
        <end position="363"/>
    </location>
</feature>
<dbReference type="OrthoDB" id="3213154at2759"/>
<dbReference type="AlphaFoldDB" id="A0A9K3K6M2"/>
<dbReference type="PANTHER" id="PTHR48112">
    <property type="entry name" value="HIGH MOBILITY GROUP PROTEIN DSP1"/>
    <property type="match status" value="1"/>
</dbReference>
<organism evidence="5 6">
    <name type="scientific">Nitzschia inconspicua</name>
    <dbReference type="NCBI Taxonomy" id="303405"/>
    <lineage>
        <taxon>Eukaryota</taxon>
        <taxon>Sar</taxon>
        <taxon>Stramenopiles</taxon>
        <taxon>Ochrophyta</taxon>
        <taxon>Bacillariophyta</taxon>
        <taxon>Bacillariophyceae</taxon>
        <taxon>Bacillariophycidae</taxon>
        <taxon>Bacillariales</taxon>
        <taxon>Bacillariaceae</taxon>
        <taxon>Nitzschia</taxon>
    </lineage>
</organism>
<dbReference type="Pfam" id="PF00505">
    <property type="entry name" value="HMG_box"/>
    <property type="match status" value="1"/>
</dbReference>
<dbReference type="SMART" id="SM00398">
    <property type="entry name" value="HMG"/>
    <property type="match status" value="1"/>
</dbReference>
<evidence type="ECO:0000313" key="6">
    <source>
        <dbReference type="Proteomes" id="UP000693970"/>
    </source>
</evidence>